<dbReference type="AlphaFoldDB" id="A0A1H7GNA5"/>
<evidence type="ECO:0000313" key="2">
    <source>
        <dbReference type="Proteomes" id="UP000199421"/>
    </source>
</evidence>
<name>A0A1H7GNA5_OLID1</name>
<dbReference type="RefSeq" id="WP_093316680.1">
    <property type="nucleotide sequence ID" value="NZ_FOAF01000001.1"/>
</dbReference>
<gene>
    <name evidence="1" type="ORF">SAMN05661044_00142</name>
</gene>
<sequence>MHIPSKHVYEILVQKGVEYLFHANSVATASMFLKYRSLMSRGNTERNGLKQTPQTSDDVDKRYSVWYDIFLDAVDIHRRASKINAYGPVTFVIDVKILDRNNTGRIWVTKLNPTKWANKSEKHRWFQNKQDLEENFFVGRFDQMLVLRHCGGELPLKNYISKIIVDDPQIQDNTGVDFYSMAVGALKISMSESELKIPIERRICIPRCNCLNMYKLDINRTSLMFEPYL</sequence>
<proteinExistence type="predicted"/>
<accession>A0A1H7GNA5</accession>
<dbReference type="Proteomes" id="UP000199421">
    <property type="component" value="Unassembled WGS sequence"/>
</dbReference>
<dbReference type="EMBL" id="FOAF01000001">
    <property type="protein sequence ID" value="SEK39643.1"/>
    <property type="molecule type" value="Genomic_DNA"/>
</dbReference>
<keyword evidence="2" id="KW-1185">Reference proteome</keyword>
<organism evidence="1 2">
    <name type="scientific">Olivibacter domesticus</name>
    <name type="common">Pseudosphingobacterium domesticum</name>
    <dbReference type="NCBI Taxonomy" id="407022"/>
    <lineage>
        <taxon>Bacteria</taxon>
        <taxon>Pseudomonadati</taxon>
        <taxon>Bacteroidota</taxon>
        <taxon>Sphingobacteriia</taxon>
        <taxon>Sphingobacteriales</taxon>
        <taxon>Sphingobacteriaceae</taxon>
        <taxon>Olivibacter</taxon>
    </lineage>
</organism>
<evidence type="ECO:0000313" key="1">
    <source>
        <dbReference type="EMBL" id="SEK39643.1"/>
    </source>
</evidence>
<reference evidence="2" key="1">
    <citation type="submission" date="2016-10" db="EMBL/GenBank/DDBJ databases">
        <authorList>
            <person name="Varghese N."/>
            <person name="Submissions S."/>
        </authorList>
    </citation>
    <scope>NUCLEOTIDE SEQUENCE [LARGE SCALE GENOMIC DNA]</scope>
    <source>
        <strain evidence="2">DSM 18733</strain>
    </source>
</reference>
<protein>
    <submittedName>
        <fullName evidence="1">Uncharacterized protein</fullName>
    </submittedName>
</protein>
<dbReference type="OrthoDB" id="9153376at2"/>